<feature type="region of interest" description="Disordered" evidence="3">
    <location>
        <begin position="357"/>
        <end position="377"/>
    </location>
</feature>
<dbReference type="Pfam" id="PF07647">
    <property type="entry name" value="SAM_2"/>
    <property type="match status" value="2"/>
</dbReference>
<evidence type="ECO:0000313" key="5">
    <source>
        <dbReference type="EMBL" id="NOV49164.1"/>
    </source>
</evidence>
<feature type="compositionally biased region" description="Polar residues" evidence="3">
    <location>
        <begin position="212"/>
        <end position="279"/>
    </location>
</feature>
<dbReference type="InterPro" id="IPR058914">
    <property type="entry name" value="LIPB1/2_CC"/>
</dbReference>
<feature type="region of interest" description="Disordered" evidence="3">
    <location>
        <begin position="689"/>
        <end position="728"/>
    </location>
</feature>
<dbReference type="Gene3D" id="1.10.150.50">
    <property type="entry name" value="Transcription Factor, Ets-1"/>
    <property type="match status" value="3"/>
</dbReference>
<sequence>MGKIEIRDQLNGDSLTNASLMLEAALNQMDDILSGPMLRSNSSCSSDVLTAARNLAAALNNSTDEPVAALEPDVVQSISKWINNQRSGPAEDRIRRLEADKEQLRVQVCSLTEQLTMQSERATVLERALQDKQKLLQTAEESLQREMLSRSSLETQKLELLSALSELKLHQASLERDNMDLRRLHQQMSFNSDPYQTYQQNLEPGKPPAAPRTSTPAGSPANLSPLNLNSSQISTIPYRNLSNHGSLPRHFNTNANNQRQNSSDDNANHLTNGGSSSPQRRAVNFGKPRPLVQTIRGFSVPNLAEAEPIIAQDLNSEENSKNTNGQPKSPQSISPSPSVTRHNKGLLAIFGKMKRSSSGTIDGAHDNENGKGNFLRGGVRATAGGRLGWSENQEKRPGSDIPFKEWERERVLSWMQNDLGIDFIENDAAKQIITSGSKLLDATPADVEKAFTIKNHIHRKKLVLALSDLRGTSDDEHLKNAGTWNASSVLCWLDDVGLTQYKDIFSQAQIDGRLLHRLNMDDIAVLHISNLLHVTSLRRGIQVLRKHAWAEDTMIRCSQESDPSPTAEHIARWSVHRVMEWLQQIDLSEYASNLKNGGVHGAIMVHEPRFTSDLLADLLSIPANKTLLRRHLSTQFKELLGKEIMQAKREAESTLGSVPLTLTAKVKVPKKSQFSLKRHKSPTLDDLGELICPMSEKVPGEPSTPMPMKKNKAGQDASESLAANINEK</sequence>
<feature type="domain" description="SAM" evidence="4">
    <location>
        <begin position="573"/>
        <end position="606"/>
    </location>
</feature>
<keyword evidence="1" id="KW-0677">Repeat</keyword>
<dbReference type="PROSITE" id="PS50105">
    <property type="entry name" value="SAM_DOMAIN"/>
    <property type="match status" value="3"/>
</dbReference>
<proteinExistence type="predicted"/>
<keyword evidence="2" id="KW-0175">Coiled coil</keyword>
<feature type="compositionally biased region" description="Polar residues" evidence="3">
    <location>
        <begin position="717"/>
        <end position="728"/>
    </location>
</feature>
<dbReference type="InterPro" id="IPR001660">
    <property type="entry name" value="SAM"/>
</dbReference>
<feature type="region of interest" description="Disordered" evidence="3">
    <location>
        <begin position="317"/>
        <end position="341"/>
    </location>
</feature>
<dbReference type="SMART" id="SM00454">
    <property type="entry name" value="SAM"/>
    <property type="match status" value="3"/>
</dbReference>
<feature type="compositionally biased region" description="Low complexity" evidence="3">
    <location>
        <begin position="326"/>
        <end position="338"/>
    </location>
</feature>
<dbReference type="PANTHER" id="PTHR12587">
    <property type="entry name" value="LAR INTERACTING PROTEIN LIP -RELATED PROTEIN"/>
    <property type="match status" value="1"/>
</dbReference>
<evidence type="ECO:0000259" key="4">
    <source>
        <dbReference type="PROSITE" id="PS50105"/>
    </source>
</evidence>
<name>A0A6M2DTF5_XENCH</name>
<dbReference type="Pfam" id="PF26022">
    <property type="entry name" value="CC_Liprin_beta"/>
    <property type="match status" value="1"/>
</dbReference>
<protein>
    <submittedName>
        <fullName evidence="5">Putative liprin-beta-1 isoform x22</fullName>
    </submittedName>
</protein>
<evidence type="ECO:0000256" key="1">
    <source>
        <dbReference type="ARBA" id="ARBA00022737"/>
    </source>
</evidence>
<dbReference type="GO" id="GO:0048786">
    <property type="term" value="C:presynaptic active zone"/>
    <property type="evidence" value="ECO:0007669"/>
    <property type="project" value="TreeGrafter"/>
</dbReference>
<dbReference type="PANTHER" id="PTHR12587:SF14">
    <property type="entry name" value="AT31531P"/>
    <property type="match status" value="1"/>
</dbReference>
<accession>A0A6M2DTF5</accession>
<dbReference type="SUPFAM" id="SSF47769">
    <property type="entry name" value="SAM/Pointed domain"/>
    <property type="match status" value="3"/>
</dbReference>
<evidence type="ECO:0000256" key="3">
    <source>
        <dbReference type="SAM" id="MobiDB-lite"/>
    </source>
</evidence>
<dbReference type="EMBL" id="GIIL01005438">
    <property type="protein sequence ID" value="NOV49164.1"/>
    <property type="molecule type" value="Transcribed_RNA"/>
</dbReference>
<feature type="domain" description="SAM" evidence="4">
    <location>
        <begin position="406"/>
        <end position="472"/>
    </location>
</feature>
<reference evidence="5" key="1">
    <citation type="submission" date="2020-03" db="EMBL/GenBank/DDBJ databases">
        <title>Transcriptomic Profiling of the Digestive Tract of the Rat Flea, Xenopsylla cheopis, Following Blood Feeding and Infection with Yersinia pestis.</title>
        <authorList>
            <person name="Bland D.M."/>
            <person name="Martens C.A."/>
            <person name="Virtaneva K."/>
            <person name="Kanakabandi K."/>
            <person name="Long D."/>
            <person name="Rosenke R."/>
            <person name="Saturday G.A."/>
            <person name="Hoyt F.H."/>
            <person name="Bruno D.P."/>
            <person name="Ribeiro J.M.C."/>
            <person name="Hinnebusch J."/>
        </authorList>
    </citation>
    <scope>NUCLEOTIDE SEQUENCE</scope>
</reference>
<dbReference type="InterPro" id="IPR029515">
    <property type="entry name" value="Liprin"/>
</dbReference>
<dbReference type="AlphaFoldDB" id="A0A6M2DTF5"/>
<feature type="domain" description="SAM" evidence="4">
    <location>
        <begin position="484"/>
        <end position="547"/>
    </location>
</feature>
<dbReference type="InterPro" id="IPR013761">
    <property type="entry name" value="SAM/pointed_sf"/>
</dbReference>
<evidence type="ECO:0000256" key="2">
    <source>
        <dbReference type="ARBA" id="ARBA00023054"/>
    </source>
</evidence>
<feature type="region of interest" description="Disordered" evidence="3">
    <location>
        <begin position="195"/>
        <end position="284"/>
    </location>
</feature>
<organism evidence="5">
    <name type="scientific">Xenopsylla cheopis</name>
    <name type="common">Oriental rat flea</name>
    <name type="synonym">Pulex cheopis</name>
    <dbReference type="NCBI Taxonomy" id="163159"/>
    <lineage>
        <taxon>Eukaryota</taxon>
        <taxon>Metazoa</taxon>
        <taxon>Ecdysozoa</taxon>
        <taxon>Arthropoda</taxon>
        <taxon>Hexapoda</taxon>
        <taxon>Insecta</taxon>
        <taxon>Pterygota</taxon>
        <taxon>Neoptera</taxon>
        <taxon>Endopterygota</taxon>
        <taxon>Siphonaptera</taxon>
        <taxon>Pulicidae</taxon>
        <taxon>Xenopsyllinae</taxon>
        <taxon>Xenopsylla</taxon>
    </lineage>
</organism>
<dbReference type="GO" id="GO:0007528">
    <property type="term" value="P:neuromuscular junction development"/>
    <property type="evidence" value="ECO:0007669"/>
    <property type="project" value="TreeGrafter"/>
</dbReference>